<dbReference type="SUPFAM" id="SSF88713">
    <property type="entry name" value="Glycoside hydrolase/deacetylase"/>
    <property type="match status" value="1"/>
</dbReference>
<feature type="domain" description="Glycoside hydrolase family 38 central" evidence="5">
    <location>
        <begin position="268"/>
        <end position="346"/>
    </location>
</feature>
<comment type="caution">
    <text evidence="6">The sequence shown here is derived from an EMBL/GenBank/DDBJ whole genome shotgun (WGS) entry which is preliminary data.</text>
</comment>
<dbReference type="Pfam" id="PF17677">
    <property type="entry name" value="Glyco_hydro38C2"/>
    <property type="match status" value="1"/>
</dbReference>
<protein>
    <submittedName>
        <fullName evidence="6">Alpha-mannosidase</fullName>
    </submittedName>
</protein>
<name>A0A9D1CMA8_9FIRM</name>
<keyword evidence="2" id="KW-0479">Metal-binding</keyword>
<dbReference type="Pfam" id="PF07748">
    <property type="entry name" value="Glyco_hydro_38C"/>
    <property type="match status" value="1"/>
</dbReference>
<evidence type="ECO:0000256" key="3">
    <source>
        <dbReference type="ARBA" id="ARBA00022801"/>
    </source>
</evidence>
<dbReference type="EMBL" id="DVFK01000116">
    <property type="protein sequence ID" value="HIQ68586.1"/>
    <property type="molecule type" value="Genomic_DNA"/>
</dbReference>
<dbReference type="InterPro" id="IPR027291">
    <property type="entry name" value="Glyco_hydro_38_N_sf"/>
</dbReference>
<dbReference type="AlphaFoldDB" id="A0A9D1CMA8"/>
<dbReference type="PANTHER" id="PTHR46017:SF1">
    <property type="entry name" value="ALPHA-MANNOSIDASE 2C1"/>
    <property type="match status" value="1"/>
</dbReference>
<dbReference type="SMART" id="SM00872">
    <property type="entry name" value="Alpha-mann_mid"/>
    <property type="match status" value="1"/>
</dbReference>
<dbReference type="InterPro" id="IPR011013">
    <property type="entry name" value="Gal_mutarotase_sf_dom"/>
</dbReference>
<dbReference type="SUPFAM" id="SSF74650">
    <property type="entry name" value="Galactose mutarotase-like"/>
    <property type="match status" value="1"/>
</dbReference>
<dbReference type="InterPro" id="IPR013780">
    <property type="entry name" value="Glyco_hydro_b"/>
</dbReference>
<dbReference type="SUPFAM" id="SSF88688">
    <property type="entry name" value="Families 57/38 glycoside transferase middle domain"/>
    <property type="match status" value="1"/>
</dbReference>
<dbReference type="GO" id="GO:0009313">
    <property type="term" value="P:oligosaccharide catabolic process"/>
    <property type="evidence" value="ECO:0007669"/>
    <property type="project" value="TreeGrafter"/>
</dbReference>
<dbReference type="InterPro" id="IPR028995">
    <property type="entry name" value="Glyco_hydro_57/38_cen_sf"/>
</dbReference>
<accession>A0A9D1CMA8</accession>
<dbReference type="InterPro" id="IPR011330">
    <property type="entry name" value="Glyco_hydro/deAcase_b/a-brl"/>
</dbReference>
<dbReference type="Pfam" id="PF09261">
    <property type="entry name" value="Alpha-mann_mid"/>
    <property type="match status" value="1"/>
</dbReference>
<dbReference type="Pfam" id="PF01074">
    <property type="entry name" value="Glyco_hydro_38N"/>
    <property type="match status" value="1"/>
</dbReference>
<evidence type="ECO:0000256" key="4">
    <source>
        <dbReference type="ARBA" id="ARBA00023295"/>
    </source>
</evidence>
<gene>
    <name evidence="6" type="ORF">IAB74_08780</name>
</gene>
<dbReference type="InterPro" id="IPR015341">
    <property type="entry name" value="Glyco_hydro_38_cen"/>
</dbReference>
<dbReference type="Gene3D" id="2.60.40.1180">
    <property type="entry name" value="Golgi alpha-mannosidase II"/>
    <property type="match status" value="1"/>
</dbReference>
<dbReference type="Gene3D" id="1.20.1270.50">
    <property type="entry name" value="Glycoside hydrolase family 38, central domain"/>
    <property type="match status" value="1"/>
</dbReference>
<evidence type="ECO:0000256" key="2">
    <source>
        <dbReference type="ARBA" id="ARBA00022723"/>
    </source>
</evidence>
<dbReference type="GO" id="GO:0030246">
    <property type="term" value="F:carbohydrate binding"/>
    <property type="evidence" value="ECO:0007669"/>
    <property type="project" value="InterPro"/>
</dbReference>
<keyword evidence="3" id="KW-0378">Hydrolase</keyword>
<evidence type="ECO:0000259" key="5">
    <source>
        <dbReference type="SMART" id="SM00872"/>
    </source>
</evidence>
<reference evidence="6" key="1">
    <citation type="submission" date="2020-10" db="EMBL/GenBank/DDBJ databases">
        <authorList>
            <person name="Gilroy R."/>
        </authorList>
    </citation>
    <scope>NUCLEOTIDE SEQUENCE</scope>
    <source>
        <strain evidence="6">13361</strain>
    </source>
</reference>
<dbReference type="PANTHER" id="PTHR46017">
    <property type="entry name" value="ALPHA-MANNOSIDASE 2C1"/>
    <property type="match status" value="1"/>
</dbReference>
<dbReference type="GO" id="GO:0006013">
    <property type="term" value="P:mannose metabolic process"/>
    <property type="evidence" value="ECO:0007669"/>
    <property type="project" value="InterPro"/>
</dbReference>
<dbReference type="Gene3D" id="3.20.110.10">
    <property type="entry name" value="Glycoside hydrolase 38, N terminal domain"/>
    <property type="match status" value="1"/>
</dbReference>
<proteinExistence type="inferred from homology"/>
<dbReference type="Gene3D" id="2.70.98.30">
    <property type="entry name" value="Golgi alpha-mannosidase II, domain 4"/>
    <property type="match status" value="1"/>
</dbReference>
<dbReference type="InterPro" id="IPR011682">
    <property type="entry name" value="Glyco_hydro_38_C"/>
</dbReference>
<sequence length="806" mass="91554">MEKAKKMHMIGNAHIDPVWLWRWQEGFQEIKATFRSALDRMEEFDDFIFTCSAGAYYAWIEENDPQMFEEIRRRVAEGRWVLAGGWWIQPDCNAPDGESFVRQGLYAQRYFLEKFGKMAEFGYNVDSFGHNAMLPQILKKQGMDGYVFMRPGRHEKHLEGETFTWEAPDGSTVMAYRIPFEYCSWPDQLAGHVERCANLMKEEGAQMMSFYGVGNHGGAPTVKNIKSLHEMNKRQDLPELVLSSPDRYFREVRESGKALPKVYGELLHHSSGCYSAEMRIKAANRRTEEKLQTAEKLSVLANALRDYPYPMEELTKAWKTVLFNQFHDIMAGTSIRSACEDALQEYGYAATIADHAANGALQRLTWSIDIPKEEGMRPLVVFNPNAFEAKLPVEVEMVTPKPHTVLLDEEDHVIPYQLVQSEAACNGRSRMVFVAELPALGYRVYRLAIREDMENPQQEADTALALENAFVSLTMDEATGGIAALENKADGTQFFKAPAAIPVVIDDPSDTWSHGVYQFDREAGSFALERMFCLESGSVRKVTRAIYRYGKSTLQQDFILYRALPQVYVRVRVDWQEQQKMLKLRFPMQLNYLRCSYEIPYGVVGREPNGQEFPMEKFMDLEGTNPGMETAIAGLSILTDTRSACSTLNQEAYLTVLRSPIFAHHTPYVPDENITYDYMDQGKSEFTYALYPHTGSWEQSQTGELSQTMLAKPIALFETYHPGVLPQKASFASVSTSQVQLTVLKAAEDGKGVVVRLRETTGQPARAEVALPFLSATKTLTFTPWEIKTLRVDGDTWTETNLLELE</sequence>
<dbReference type="InterPro" id="IPR037094">
    <property type="entry name" value="Glyco_hydro_38_cen_sf"/>
</dbReference>
<dbReference type="FunFam" id="1.20.1270.50:FF:000004">
    <property type="entry name" value="alpha-mannosidase 2C1 isoform X1"/>
    <property type="match status" value="1"/>
</dbReference>
<reference evidence="6" key="2">
    <citation type="journal article" date="2021" name="PeerJ">
        <title>Extensive microbial diversity within the chicken gut microbiome revealed by metagenomics and culture.</title>
        <authorList>
            <person name="Gilroy R."/>
            <person name="Ravi A."/>
            <person name="Getino M."/>
            <person name="Pursley I."/>
            <person name="Horton D.L."/>
            <person name="Alikhan N.F."/>
            <person name="Baker D."/>
            <person name="Gharbi K."/>
            <person name="Hall N."/>
            <person name="Watson M."/>
            <person name="Adriaenssens E.M."/>
            <person name="Foster-Nyarko E."/>
            <person name="Jarju S."/>
            <person name="Secka A."/>
            <person name="Antonio M."/>
            <person name="Oren A."/>
            <person name="Chaudhuri R.R."/>
            <person name="La Ragione R."/>
            <person name="Hildebrand F."/>
            <person name="Pallen M.J."/>
        </authorList>
    </citation>
    <scope>NUCLEOTIDE SEQUENCE</scope>
    <source>
        <strain evidence="6">13361</strain>
    </source>
</reference>
<keyword evidence="4" id="KW-0326">Glycosidase</keyword>
<dbReference type="InterPro" id="IPR000602">
    <property type="entry name" value="Glyco_hydro_38_N"/>
</dbReference>
<dbReference type="InterPro" id="IPR041147">
    <property type="entry name" value="GH38_C"/>
</dbReference>
<organism evidence="6 7">
    <name type="scientific">Candidatus Faecousia excrementigallinarum</name>
    <dbReference type="NCBI Taxonomy" id="2840806"/>
    <lineage>
        <taxon>Bacteria</taxon>
        <taxon>Bacillati</taxon>
        <taxon>Bacillota</taxon>
        <taxon>Clostridia</taxon>
        <taxon>Eubacteriales</taxon>
        <taxon>Oscillospiraceae</taxon>
        <taxon>Faecousia</taxon>
    </lineage>
</organism>
<evidence type="ECO:0000313" key="6">
    <source>
        <dbReference type="EMBL" id="HIQ68586.1"/>
    </source>
</evidence>
<dbReference type="Proteomes" id="UP000886796">
    <property type="component" value="Unassembled WGS sequence"/>
</dbReference>
<evidence type="ECO:0000256" key="1">
    <source>
        <dbReference type="ARBA" id="ARBA00009792"/>
    </source>
</evidence>
<dbReference type="CDD" id="cd10789">
    <property type="entry name" value="GH38N_AMII_ER_cytosolic"/>
    <property type="match status" value="1"/>
</dbReference>
<dbReference type="GO" id="GO:0004559">
    <property type="term" value="F:alpha-mannosidase activity"/>
    <property type="evidence" value="ECO:0007669"/>
    <property type="project" value="InterPro"/>
</dbReference>
<evidence type="ECO:0000313" key="7">
    <source>
        <dbReference type="Proteomes" id="UP000886796"/>
    </source>
</evidence>
<comment type="similarity">
    <text evidence="1">Belongs to the glycosyl hydrolase 38 family.</text>
</comment>
<dbReference type="GO" id="GO:0046872">
    <property type="term" value="F:metal ion binding"/>
    <property type="evidence" value="ECO:0007669"/>
    <property type="project" value="UniProtKB-KW"/>
</dbReference>